<proteinExistence type="predicted"/>
<evidence type="ECO:0000256" key="1">
    <source>
        <dbReference type="SAM" id="Coils"/>
    </source>
</evidence>
<name>A0AAV6XFL1_9LAMI</name>
<keyword evidence="3" id="KW-1185">Reference proteome</keyword>
<dbReference type="AlphaFoldDB" id="A0AAV6XFL1"/>
<feature type="coiled-coil region" evidence="1">
    <location>
        <begin position="101"/>
        <end position="135"/>
    </location>
</feature>
<dbReference type="Proteomes" id="UP000826271">
    <property type="component" value="Unassembled WGS sequence"/>
</dbReference>
<dbReference type="PANTHER" id="PTHR36390:SF1">
    <property type="entry name" value="MYOSIN HEAVY CHAIN-LIKE PROTEIN"/>
    <property type="match status" value="1"/>
</dbReference>
<organism evidence="2 3">
    <name type="scientific">Buddleja alternifolia</name>
    <dbReference type="NCBI Taxonomy" id="168488"/>
    <lineage>
        <taxon>Eukaryota</taxon>
        <taxon>Viridiplantae</taxon>
        <taxon>Streptophyta</taxon>
        <taxon>Embryophyta</taxon>
        <taxon>Tracheophyta</taxon>
        <taxon>Spermatophyta</taxon>
        <taxon>Magnoliopsida</taxon>
        <taxon>eudicotyledons</taxon>
        <taxon>Gunneridae</taxon>
        <taxon>Pentapetalae</taxon>
        <taxon>asterids</taxon>
        <taxon>lamiids</taxon>
        <taxon>Lamiales</taxon>
        <taxon>Scrophulariaceae</taxon>
        <taxon>Buddlejeae</taxon>
        <taxon>Buddleja</taxon>
    </lineage>
</organism>
<gene>
    <name evidence="2" type="ORF">BUALT_Bualt07G0073200</name>
</gene>
<dbReference type="EMBL" id="WHWC01000007">
    <property type="protein sequence ID" value="KAG8379291.1"/>
    <property type="molecule type" value="Genomic_DNA"/>
</dbReference>
<comment type="caution">
    <text evidence="2">The sequence shown here is derived from an EMBL/GenBank/DDBJ whole genome shotgun (WGS) entry which is preliminary data.</text>
</comment>
<sequence>MVKTKSFFWNITCLKHTKLGLSLMQRMEFHVRTLSTSSEEDKKHIEDLERELSNCSQEIGGDILYKLNLPSQLFCKSFFINFLTDYLQDQLNMRNLDVNCLSEQLCSIQLKLAKMENLEEEVGRLREEMKMFDSERSLLIQEIEDKEVVIRYSETQVENLEESISSMGLEYQCEIESTKLESIALEQNLIETMKLLKEKTQENSRMNQLIQDLELRIRDADNVIENLEKENKDLKQKFQRSDMNTKAFVRTVEEQLHEWLGTKNVQSLSKLEKDVSTYGNILGPLFSKLTAPKASDADLRNKMTEMSRQIDDYELLVRQLKEELREEKLKANDEAEDLAQEMAELRYQLTSRLEEECKRRASIEQISLQRISELEGQIAKERQKSITPLDLAVRKQ</sequence>
<accession>A0AAV6XFL1</accession>
<evidence type="ECO:0000313" key="2">
    <source>
        <dbReference type="EMBL" id="KAG8379291.1"/>
    </source>
</evidence>
<reference evidence="2" key="1">
    <citation type="submission" date="2019-10" db="EMBL/GenBank/DDBJ databases">
        <authorList>
            <person name="Zhang R."/>
            <person name="Pan Y."/>
            <person name="Wang J."/>
            <person name="Ma R."/>
            <person name="Yu S."/>
        </authorList>
    </citation>
    <scope>NUCLEOTIDE SEQUENCE</scope>
    <source>
        <strain evidence="2">LA-IB0</strain>
        <tissue evidence="2">Leaf</tissue>
    </source>
</reference>
<feature type="coiled-coil region" evidence="1">
    <location>
        <begin position="303"/>
        <end position="348"/>
    </location>
</feature>
<evidence type="ECO:0000313" key="3">
    <source>
        <dbReference type="Proteomes" id="UP000826271"/>
    </source>
</evidence>
<protein>
    <submittedName>
        <fullName evidence="2">Uncharacterized protein</fullName>
    </submittedName>
</protein>
<keyword evidence="1" id="KW-0175">Coiled coil</keyword>
<feature type="coiled-coil region" evidence="1">
    <location>
        <begin position="196"/>
        <end position="244"/>
    </location>
</feature>
<dbReference type="PANTHER" id="PTHR36390">
    <property type="entry name" value="MYOSIN HEAVY CHAIN-LIKE PROTEIN"/>
    <property type="match status" value="1"/>
</dbReference>